<feature type="transmembrane region" description="Helical" evidence="1">
    <location>
        <begin position="7"/>
        <end position="39"/>
    </location>
</feature>
<proteinExistence type="predicted"/>
<keyword evidence="1" id="KW-0472">Membrane</keyword>
<protein>
    <submittedName>
        <fullName evidence="2">Uncharacterized protein</fullName>
    </submittedName>
</protein>
<dbReference type="EMBL" id="MN740182">
    <property type="protein sequence ID" value="QHT92235.1"/>
    <property type="molecule type" value="Genomic_DNA"/>
</dbReference>
<reference evidence="2" key="1">
    <citation type="journal article" date="2020" name="Nature">
        <title>Giant virus diversity and host interactions through global metagenomics.</title>
        <authorList>
            <person name="Schulz F."/>
            <person name="Roux S."/>
            <person name="Paez-Espino D."/>
            <person name="Jungbluth S."/>
            <person name="Walsh D.A."/>
            <person name="Denef V.J."/>
            <person name="McMahon K.D."/>
            <person name="Konstantinidis K.T."/>
            <person name="Eloe-Fadrosh E.A."/>
            <person name="Kyrpides N.C."/>
            <person name="Woyke T."/>
        </authorList>
    </citation>
    <scope>NUCLEOTIDE SEQUENCE</scope>
    <source>
        <strain evidence="2">GVMAG-M-3300023184-88</strain>
    </source>
</reference>
<keyword evidence="1" id="KW-0812">Transmembrane</keyword>
<evidence type="ECO:0000256" key="1">
    <source>
        <dbReference type="SAM" id="Phobius"/>
    </source>
</evidence>
<organism evidence="2">
    <name type="scientific">viral metagenome</name>
    <dbReference type="NCBI Taxonomy" id="1070528"/>
    <lineage>
        <taxon>unclassified sequences</taxon>
        <taxon>metagenomes</taxon>
        <taxon>organismal metagenomes</taxon>
    </lineage>
</organism>
<accession>A0A6C0IIC6</accession>
<dbReference type="AlphaFoldDB" id="A0A6C0IIC6"/>
<feature type="transmembrane region" description="Helical" evidence="1">
    <location>
        <begin position="45"/>
        <end position="61"/>
    </location>
</feature>
<keyword evidence="1" id="KW-1133">Transmembrane helix</keyword>
<name>A0A6C0IIC6_9ZZZZ</name>
<sequence length="263" mass="28333">MTHTLSLIVLAITAVYMLVYSGLTGILLTSAVALITAAFVDQFELVIGVAVLFAVVYTLFLKKYVRNLEGFQGNQDIINRVSAMQSNYKPASQSLRSSKKEPAGVYDPAIEGFEDVQPMMEKEGASQESSSASTMNTTNQVAHDMAAEVTSAVNGASDKQIEKEDFESATNTLFKEGKLPSEHAEGPKLDPAETLKKTMKSFDPKTIASMSADTKELLKTQEGLMNMLTQMRPIMADGKELLSTFSGMFGGNTGGGSGMPFKL</sequence>
<evidence type="ECO:0000313" key="2">
    <source>
        <dbReference type="EMBL" id="QHT92235.1"/>
    </source>
</evidence>